<protein>
    <submittedName>
        <fullName evidence="2">Flagellar biosynthesis protein FliH</fullName>
    </submittedName>
</protein>
<sequence>MSQGAFGLPGDDRRDGGFVVGFPARRDAAAEAALEERRAQAPVAGFSPADLIARIEEAFGASGGMPRPRHFHPQDREANPTEGWDPLEACREPAPDPVEAARAAGYDEGYAAAVAAIEETAARDDALLAGVAASVGGGAVDRALLAEQLRRTVLSLVTRIVGEAGVSGELLAARVEAATDCLADASESAMLRVHPDDVALLDGRLPATVFPVGDAAVARGSFVMEAASTIVEDGPAMWLEQLEAAIERAALPAC</sequence>
<dbReference type="Proteomes" id="UP000732399">
    <property type="component" value="Unassembled WGS sequence"/>
</dbReference>
<reference evidence="2 3" key="1">
    <citation type="submission" date="2020-03" db="EMBL/GenBank/DDBJ databases">
        <authorList>
            <person name="Wang L."/>
            <person name="He N."/>
            <person name="Li Y."/>
            <person name="Fang Y."/>
            <person name="Zhang F."/>
        </authorList>
    </citation>
    <scope>NUCLEOTIDE SEQUENCE [LARGE SCALE GENOMIC DNA]</scope>
    <source>
        <strain evidence="2 3">36D10-4-7</strain>
    </source>
</reference>
<keyword evidence="2" id="KW-0969">Cilium</keyword>
<evidence type="ECO:0000313" key="3">
    <source>
        <dbReference type="Proteomes" id="UP000732399"/>
    </source>
</evidence>
<gene>
    <name evidence="2" type="ORF">HBH26_14225</name>
</gene>
<keyword evidence="2" id="KW-0966">Cell projection</keyword>
<feature type="region of interest" description="Disordered" evidence="1">
    <location>
        <begin position="63"/>
        <end position="93"/>
    </location>
</feature>
<evidence type="ECO:0000313" key="2">
    <source>
        <dbReference type="EMBL" id="NJR79741.1"/>
    </source>
</evidence>
<proteinExistence type="predicted"/>
<dbReference type="EMBL" id="JAAVJH010000009">
    <property type="protein sequence ID" value="NJR79741.1"/>
    <property type="molecule type" value="Genomic_DNA"/>
</dbReference>
<keyword evidence="2" id="KW-0282">Flagellum</keyword>
<organism evidence="2 3">
    <name type="scientific">Sphingomonas corticis</name>
    <dbReference type="NCBI Taxonomy" id="2722791"/>
    <lineage>
        <taxon>Bacteria</taxon>
        <taxon>Pseudomonadati</taxon>
        <taxon>Pseudomonadota</taxon>
        <taxon>Alphaproteobacteria</taxon>
        <taxon>Sphingomonadales</taxon>
        <taxon>Sphingomonadaceae</taxon>
        <taxon>Sphingomonas</taxon>
    </lineage>
</organism>
<keyword evidence="3" id="KW-1185">Reference proteome</keyword>
<name>A0ABX1CR45_9SPHN</name>
<evidence type="ECO:0000256" key="1">
    <source>
        <dbReference type="SAM" id="MobiDB-lite"/>
    </source>
</evidence>
<accession>A0ABX1CR45</accession>
<comment type="caution">
    <text evidence="2">The sequence shown here is derived from an EMBL/GenBank/DDBJ whole genome shotgun (WGS) entry which is preliminary data.</text>
</comment>